<dbReference type="AlphaFoldDB" id="I8I578"/>
<name>I8I578_9GAMM</name>
<dbReference type="PANTHER" id="PTHR47234">
    <property type="match status" value="1"/>
</dbReference>
<dbReference type="Pfam" id="PF00593">
    <property type="entry name" value="TonB_dep_Rec_b-barrel"/>
    <property type="match status" value="1"/>
</dbReference>
<dbReference type="PATRIC" id="fig|1172194.4.peg.1545"/>
<dbReference type="InterPro" id="IPR000531">
    <property type="entry name" value="Beta-barrel_TonB"/>
</dbReference>
<dbReference type="GO" id="GO:0009279">
    <property type="term" value="C:cell outer membrane"/>
    <property type="evidence" value="ECO:0007669"/>
    <property type="project" value="UniProtKB-SubCell"/>
</dbReference>
<dbReference type="PROSITE" id="PS00430">
    <property type="entry name" value="TONB_DEPENDENT_REC_1"/>
    <property type="match status" value="1"/>
</dbReference>
<evidence type="ECO:0000256" key="12">
    <source>
        <dbReference type="SAM" id="SignalP"/>
    </source>
</evidence>
<reference evidence="15 16" key="1">
    <citation type="journal article" date="2012" name="J. Bacteriol.">
        <title>Genome Sequence of n-Alkane-Degrading Hydrocarboniphaga effusa Strain AP103T (ATCC BAA-332T).</title>
        <authorList>
            <person name="Chang H.K."/>
            <person name="Zylstra G.J."/>
            <person name="Chae J.C."/>
        </authorList>
    </citation>
    <scope>NUCLEOTIDE SEQUENCE [LARGE SCALE GENOMIC DNA]</scope>
    <source>
        <strain evidence="15 16">AP103</strain>
    </source>
</reference>
<evidence type="ECO:0000313" key="16">
    <source>
        <dbReference type="Proteomes" id="UP000003704"/>
    </source>
</evidence>
<feature type="chain" id="PRO_5003713783" description="TonB-dependent receptor" evidence="12">
    <location>
        <begin position="33"/>
        <end position="847"/>
    </location>
</feature>
<dbReference type="Proteomes" id="UP000003704">
    <property type="component" value="Unassembled WGS sequence"/>
</dbReference>
<evidence type="ECO:0000256" key="4">
    <source>
        <dbReference type="ARBA" id="ARBA00022692"/>
    </source>
</evidence>
<dbReference type="PROSITE" id="PS52016">
    <property type="entry name" value="TONB_DEPENDENT_REC_3"/>
    <property type="match status" value="1"/>
</dbReference>
<dbReference type="InterPro" id="IPR012910">
    <property type="entry name" value="Plug_dom"/>
</dbReference>
<organism evidence="15 16">
    <name type="scientific">Hydrocarboniphaga effusa AP103</name>
    <dbReference type="NCBI Taxonomy" id="1172194"/>
    <lineage>
        <taxon>Bacteria</taxon>
        <taxon>Pseudomonadati</taxon>
        <taxon>Pseudomonadota</taxon>
        <taxon>Gammaproteobacteria</taxon>
        <taxon>Nevskiales</taxon>
        <taxon>Nevskiaceae</taxon>
        <taxon>Hydrocarboniphaga</taxon>
    </lineage>
</organism>
<feature type="short sequence motif" description="TonB box" evidence="10">
    <location>
        <begin position="59"/>
        <end position="65"/>
    </location>
</feature>
<gene>
    <name evidence="15" type="ORF">WQQ_16030</name>
</gene>
<dbReference type="STRING" id="1172194.WQQ_16030"/>
<dbReference type="SUPFAM" id="SSF56935">
    <property type="entry name" value="Porins"/>
    <property type="match status" value="1"/>
</dbReference>
<evidence type="ECO:0000256" key="7">
    <source>
        <dbReference type="ARBA" id="ARBA00023136"/>
    </source>
</evidence>
<evidence type="ECO:0000256" key="11">
    <source>
        <dbReference type="RuleBase" id="RU003357"/>
    </source>
</evidence>
<dbReference type="InterPro" id="IPR037066">
    <property type="entry name" value="Plug_dom_sf"/>
</dbReference>
<evidence type="ECO:0000313" key="15">
    <source>
        <dbReference type="EMBL" id="EIT71466.1"/>
    </source>
</evidence>
<keyword evidence="8 9" id="KW-0998">Cell outer membrane</keyword>
<dbReference type="CDD" id="cd01347">
    <property type="entry name" value="ligand_gated_channel"/>
    <property type="match status" value="1"/>
</dbReference>
<keyword evidence="2 9" id="KW-0813">Transport</keyword>
<evidence type="ECO:0000256" key="1">
    <source>
        <dbReference type="ARBA" id="ARBA00004571"/>
    </source>
</evidence>
<evidence type="ECO:0000256" key="9">
    <source>
        <dbReference type="PROSITE-ProRule" id="PRU01360"/>
    </source>
</evidence>
<dbReference type="PANTHER" id="PTHR47234:SF3">
    <property type="entry name" value="SECRETIN_TONB SHORT N-TERMINAL DOMAIN-CONTAINING PROTEIN"/>
    <property type="match status" value="1"/>
</dbReference>
<keyword evidence="5 12" id="KW-0732">Signal</keyword>
<dbReference type="Gene3D" id="2.170.130.10">
    <property type="entry name" value="TonB-dependent receptor, plug domain"/>
    <property type="match status" value="1"/>
</dbReference>
<comment type="caution">
    <text evidence="15">The sequence shown here is derived from an EMBL/GenBank/DDBJ whole genome shotgun (WGS) entry which is preliminary data.</text>
</comment>
<keyword evidence="6 10" id="KW-0798">TonB box</keyword>
<evidence type="ECO:0000256" key="2">
    <source>
        <dbReference type="ARBA" id="ARBA00022448"/>
    </source>
</evidence>
<dbReference type="RefSeq" id="WP_007184552.1">
    <property type="nucleotide sequence ID" value="NZ_AKGD01000001.1"/>
</dbReference>
<evidence type="ECO:0000256" key="5">
    <source>
        <dbReference type="ARBA" id="ARBA00022729"/>
    </source>
</evidence>
<keyword evidence="4 9" id="KW-0812">Transmembrane</keyword>
<feature type="domain" description="TonB-dependent receptor-like beta-barrel" evidence="13">
    <location>
        <begin position="355"/>
        <end position="806"/>
    </location>
</feature>
<dbReference type="OrthoDB" id="9805434at2"/>
<keyword evidence="3 9" id="KW-1134">Transmembrane beta strand</keyword>
<dbReference type="Pfam" id="PF07715">
    <property type="entry name" value="Plug"/>
    <property type="match status" value="1"/>
</dbReference>
<protein>
    <recommendedName>
        <fullName evidence="17">TonB-dependent receptor</fullName>
    </recommendedName>
</protein>
<evidence type="ECO:0000256" key="8">
    <source>
        <dbReference type="ARBA" id="ARBA00023237"/>
    </source>
</evidence>
<feature type="signal peptide" evidence="12">
    <location>
        <begin position="1"/>
        <end position="32"/>
    </location>
</feature>
<dbReference type="InterPro" id="IPR039426">
    <property type="entry name" value="TonB-dep_rcpt-like"/>
</dbReference>
<keyword evidence="7 9" id="KW-0472">Membrane</keyword>
<evidence type="ECO:0000259" key="13">
    <source>
        <dbReference type="Pfam" id="PF00593"/>
    </source>
</evidence>
<dbReference type="InterPro" id="IPR036942">
    <property type="entry name" value="Beta-barrel_TonB_sf"/>
</dbReference>
<evidence type="ECO:0000256" key="6">
    <source>
        <dbReference type="ARBA" id="ARBA00023077"/>
    </source>
</evidence>
<accession>I8I578</accession>
<dbReference type="EMBL" id="AKGD01000001">
    <property type="protein sequence ID" value="EIT71466.1"/>
    <property type="molecule type" value="Genomic_DNA"/>
</dbReference>
<comment type="similarity">
    <text evidence="9 11">Belongs to the TonB-dependent receptor family.</text>
</comment>
<feature type="domain" description="TonB-dependent receptor plug" evidence="14">
    <location>
        <begin position="72"/>
        <end position="196"/>
    </location>
</feature>
<proteinExistence type="inferred from homology"/>
<evidence type="ECO:0000256" key="3">
    <source>
        <dbReference type="ARBA" id="ARBA00022452"/>
    </source>
</evidence>
<dbReference type="Gene3D" id="2.40.170.20">
    <property type="entry name" value="TonB-dependent receptor, beta-barrel domain"/>
    <property type="match status" value="1"/>
</dbReference>
<comment type="subcellular location">
    <subcellularLocation>
        <location evidence="1 9">Cell outer membrane</location>
        <topology evidence="1 9">Multi-pass membrane protein</topology>
    </subcellularLocation>
</comment>
<evidence type="ECO:0000259" key="14">
    <source>
        <dbReference type="Pfam" id="PF07715"/>
    </source>
</evidence>
<evidence type="ECO:0000256" key="10">
    <source>
        <dbReference type="PROSITE-ProRule" id="PRU10143"/>
    </source>
</evidence>
<dbReference type="InterPro" id="IPR010916">
    <property type="entry name" value="TonB_box_CS"/>
</dbReference>
<sequence>MSISKFTAATTVRGRRSAISFAIASLFGSVSAASFAQEANPGSLPLQVAAADDVANIETIVVTGTRGNARTVADSPVPIDVIGGEQLEKLGGSSGALKDALEQLAPSFVTNTRGNATWGTVSKPAGLRGLSGAHVLVLVNGKRRHNSALPTMAADSQAINANPVDLDFIPVSAIDHIEILRDGAAAQYGSDAIAGVINVILKSNSSGGSVSTTLGQRYKFQDRQDGETVLATGNYGFKFGDTGYFNLAADARKQNWTLRVNPATEAFYYPLEDGSPDPREAEVDKRKFRGGTPKIKSFNLSFNAALPLDNGITPYVFGSFGRRDGELGQSYRRATTANVIPELLTDVVLTPTTYLNELDYQLASGVKGQVSEWNWDLSTTYGRNRVDLYEKNSVNASLGPDSPSNFATFTPIFDQLTTNLDFTRGFDIGWSSPLQVSFGFEHRYESFQTIVRDPLSYANGGYVFPGGPLAGQPAAIGAQAAVLVLPEDAADLDRQNVATYVDLGLNLTSKWYAAVAGRYENYNDSAGDTWSGKLTSRYDFAPGIALRGTVSNGFRAPSLSQTGFASGSQGPFIVNGQIAGVTTSRNARPDSALGQALGATELKPEKSLNTSIGLSLQLLKDLSIDIDAYHILLDDRIARTTTLRGSGISQILSDNGLDPNQAVSYNTNAIDTRTRGVDVVASYLQRFGASGWGTLRYNLGFNYNKTTIENIKDTPEQLADLGLSLFDRVAQSYLTVALPRTKTLVGLDWQIADFDVNLRGTRYGAVSQLTDNPASDQHYGAKWLADLDVAYAITPSFTVAVGANNLFDTYPDRSTIADVIGSQRYATNSPFGATGGFYYARAVWYLE</sequence>
<keyword evidence="16" id="KW-1185">Reference proteome</keyword>
<evidence type="ECO:0008006" key="17">
    <source>
        <dbReference type="Google" id="ProtNLM"/>
    </source>
</evidence>